<feature type="domain" description="HTH tetR-type" evidence="4">
    <location>
        <begin position="26"/>
        <end position="84"/>
    </location>
</feature>
<accession>A0A2Y9U0J9</accession>
<feature type="DNA-binding region" description="H-T-H motif" evidence="2">
    <location>
        <begin position="47"/>
        <end position="66"/>
    </location>
</feature>
<protein>
    <submittedName>
        <fullName evidence="5">TetR/AcrR family transcriptional regulator</fullName>
    </submittedName>
</protein>
<proteinExistence type="predicted"/>
<dbReference type="SUPFAM" id="SSF46689">
    <property type="entry name" value="Homeodomain-like"/>
    <property type="match status" value="1"/>
</dbReference>
<evidence type="ECO:0000256" key="1">
    <source>
        <dbReference type="ARBA" id="ARBA00023125"/>
    </source>
</evidence>
<name>A0A2Y9U0J9_9GAMM</name>
<dbReference type="EMBL" id="CP029185">
    <property type="protein sequence ID" value="AWH89576.1"/>
    <property type="molecule type" value="Genomic_DNA"/>
</dbReference>
<sequence>MRNDLQNEKKVASNEGQPTTLTRARARTLTKLISTAMVMLEKGWFPSITELANEAGVSRATAYRYFPTQSALVSTIVDESLGPIQEWRPQQDTVSERISALLSFAYPQMEKHEGALRAALRVSLQQWADLRAQKLDKVADQEKLFVRGNRKRLVEMAAEPLKNRVTEADLDRMKHAFSLIYGSEVFLVFKDIWNLESDQIQDIVQWMGKAIVRQVEEDAGLKN</sequence>
<dbReference type="InterPro" id="IPR001647">
    <property type="entry name" value="HTH_TetR"/>
</dbReference>
<reference evidence="5 6" key="1">
    <citation type="journal article" date="2019" name="Int. J. Syst. Evol. Microbiol.">
        <title>Limnobaculum parvum gen. nov., sp. nov., isolated from a freshwater lake.</title>
        <authorList>
            <person name="Baek C."/>
            <person name="Shin S.K."/>
            <person name="Yi H."/>
        </authorList>
    </citation>
    <scope>NUCLEOTIDE SEQUENCE [LARGE SCALE GENOMIC DNA]</scope>
    <source>
        <strain evidence="5 6">HYN0051</strain>
    </source>
</reference>
<keyword evidence="1 2" id="KW-0238">DNA-binding</keyword>
<gene>
    <name evidence="5" type="ORF">HYN51_14085</name>
</gene>
<dbReference type="AlphaFoldDB" id="A0A2Y9U0J9"/>
<evidence type="ECO:0000259" key="4">
    <source>
        <dbReference type="PROSITE" id="PS50977"/>
    </source>
</evidence>
<evidence type="ECO:0000313" key="5">
    <source>
        <dbReference type="EMBL" id="AWH89576.1"/>
    </source>
</evidence>
<feature type="compositionally biased region" description="Basic and acidic residues" evidence="3">
    <location>
        <begin position="1"/>
        <end position="12"/>
    </location>
</feature>
<dbReference type="PROSITE" id="PS50977">
    <property type="entry name" value="HTH_TETR_2"/>
    <property type="match status" value="1"/>
</dbReference>
<evidence type="ECO:0000256" key="2">
    <source>
        <dbReference type="PROSITE-ProRule" id="PRU00335"/>
    </source>
</evidence>
<dbReference type="Pfam" id="PF00440">
    <property type="entry name" value="TetR_N"/>
    <property type="match status" value="1"/>
</dbReference>
<dbReference type="InterPro" id="IPR009057">
    <property type="entry name" value="Homeodomain-like_sf"/>
</dbReference>
<organism evidence="5 6">
    <name type="scientific">Limnobaculum parvum</name>
    <dbReference type="NCBI Taxonomy" id="2172103"/>
    <lineage>
        <taxon>Bacteria</taxon>
        <taxon>Pseudomonadati</taxon>
        <taxon>Pseudomonadota</taxon>
        <taxon>Gammaproteobacteria</taxon>
        <taxon>Enterobacterales</taxon>
        <taxon>Budviciaceae</taxon>
        <taxon>Limnobaculum</taxon>
    </lineage>
</organism>
<dbReference type="Proteomes" id="UP000244908">
    <property type="component" value="Chromosome"/>
</dbReference>
<feature type="region of interest" description="Disordered" evidence="3">
    <location>
        <begin position="1"/>
        <end position="21"/>
    </location>
</feature>
<keyword evidence="6" id="KW-1185">Reference proteome</keyword>
<dbReference type="RefSeq" id="WP_108901620.1">
    <property type="nucleotide sequence ID" value="NZ_CP029185.2"/>
</dbReference>
<dbReference type="GO" id="GO:0003677">
    <property type="term" value="F:DNA binding"/>
    <property type="evidence" value="ECO:0007669"/>
    <property type="project" value="UniProtKB-UniRule"/>
</dbReference>
<evidence type="ECO:0000313" key="6">
    <source>
        <dbReference type="Proteomes" id="UP000244908"/>
    </source>
</evidence>
<dbReference type="KEGG" id="lpv:HYN51_14085"/>
<evidence type="ECO:0000256" key="3">
    <source>
        <dbReference type="SAM" id="MobiDB-lite"/>
    </source>
</evidence>
<dbReference type="OrthoDB" id="3217159at2"/>
<dbReference type="Gene3D" id="1.10.357.10">
    <property type="entry name" value="Tetracycline Repressor, domain 2"/>
    <property type="match status" value="1"/>
</dbReference>